<keyword evidence="3" id="KW-1185">Reference proteome</keyword>
<dbReference type="Proteomes" id="UP000245207">
    <property type="component" value="Unassembled WGS sequence"/>
</dbReference>
<name>A0A2U1M098_ARTAN</name>
<dbReference type="AlphaFoldDB" id="A0A2U1M098"/>
<comment type="caution">
    <text evidence="2">The sequence shown here is derived from an EMBL/GenBank/DDBJ whole genome shotgun (WGS) entry which is preliminary data.</text>
</comment>
<organism evidence="2 3">
    <name type="scientific">Artemisia annua</name>
    <name type="common">Sweet wormwood</name>
    <dbReference type="NCBI Taxonomy" id="35608"/>
    <lineage>
        <taxon>Eukaryota</taxon>
        <taxon>Viridiplantae</taxon>
        <taxon>Streptophyta</taxon>
        <taxon>Embryophyta</taxon>
        <taxon>Tracheophyta</taxon>
        <taxon>Spermatophyta</taxon>
        <taxon>Magnoliopsida</taxon>
        <taxon>eudicotyledons</taxon>
        <taxon>Gunneridae</taxon>
        <taxon>Pentapetalae</taxon>
        <taxon>asterids</taxon>
        <taxon>campanulids</taxon>
        <taxon>Asterales</taxon>
        <taxon>Asteraceae</taxon>
        <taxon>Asteroideae</taxon>
        <taxon>Anthemideae</taxon>
        <taxon>Artemisiinae</taxon>
        <taxon>Artemisia</taxon>
    </lineage>
</organism>
<reference evidence="2 3" key="1">
    <citation type="journal article" date="2018" name="Mol. Plant">
        <title>The genome of Artemisia annua provides insight into the evolution of Asteraceae family and artemisinin biosynthesis.</title>
        <authorList>
            <person name="Shen Q."/>
            <person name="Zhang L."/>
            <person name="Liao Z."/>
            <person name="Wang S."/>
            <person name="Yan T."/>
            <person name="Shi P."/>
            <person name="Liu M."/>
            <person name="Fu X."/>
            <person name="Pan Q."/>
            <person name="Wang Y."/>
            <person name="Lv Z."/>
            <person name="Lu X."/>
            <person name="Zhang F."/>
            <person name="Jiang W."/>
            <person name="Ma Y."/>
            <person name="Chen M."/>
            <person name="Hao X."/>
            <person name="Li L."/>
            <person name="Tang Y."/>
            <person name="Lv G."/>
            <person name="Zhou Y."/>
            <person name="Sun X."/>
            <person name="Brodelius P.E."/>
            <person name="Rose J.K.C."/>
            <person name="Tang K."/>
        </authorList>
    </citation>
    <scope>NUCLEOTIDE SEQUENCE [LARGE SCALE GENOMIC DNA]</scope>
    <source>
        <strain evidence="3">cv. Huhao1</strain>
        <tissue evidence="2">Leaf</tissue>
    </source>
</reference>
<dbReference type="OrthoDB" id="1306017at2759"/>
<sequence>MFMIRIGVQRSKQVDTNTSVVGPRADHLVIQQVHKGLEENELRAIIAEEVTRGIQAAMPAILEMTCKMIKDRIGVDKEEKQVNEVEKEDFSDCMPEFSGVCEPISSLRWILEIENIFKAIKCADADKVAYAVSKLRLEAKLWWDIVKDEKCGPTKMTWSRFKEVFKDKFCPISVVMQQEDEFLTFKQGNLLVKEYTAHFVDMARFVEHLVATEDRKIERYVRGLKIDIRELISTKELVTFWEVVEAAQEIENKINTRFEENNDIKRKKAGKKVSFSDKHDLFVFDSS</sequence>
<gene>
    <name evidence="2" type="ORF">CTI12_AA328740</name>
</gene>
<dbReference type="PANTHER" id="PTHR34482">
    <property type="entry name" value="DNA DAMAGE-INDUCIBLE PROTEIN 1-LIKE"/>
    <property type="match status" value="1"/>
</dbReference>
<evidence type="ECO:0000313" key="3">
    <source>
        <dbReference type="Proteomes" id="UP000245207"/>
    </source>
</evidence>
<evidence type="ECO:0000259" key="1">
    <source>
        <dbReference type="Pfam" id="PF03732"/>
    </source>
</evidence>
<protein>
    <submittedName>
        <fullName evidence="2">Zinc finger, CCHC-type, Retrotransposon gag domain protein</fullName>
    </submittedName>
</protein>
<evidence type="ECO:0000313" key="2">
    <source>
        <dbReference type="EMBL" id="PWA54685.1"/>
    </source>
</evidence>
<accession>A0A2U1M098</accession>
<feature type="domain" description="Retrotransposon gag" evidence="1">
    <location>
        <begin position="130"/>
        <end position="225"/>
    </location>
</feature>
<proteinExistence type="predicted"/>
<dbReference type="PANTHER" id="PTHR34482:SF57">
    <property type="entry name" value="RETROTRANSPOSON GAG DOMAIN-CONTAINING PROTEIN"/>
    <property type="match status" value="1"/>
</dbReference>
<dbReference type="Pfam" id="PF03732">
    <property type="entry name" value="Retrotrans_gag"/>
    <property type="match status" value="1"/>
</dbReference>
<dbReference type="InterPro" id="IPR005162">
    <property type="entry name" value="Retrotrans_gag_dom"/>
</dbReference>
<dbReference type="EMBL" id="PKPP01006991">
    <property type="protein sequence ID" value="PWA54685.1"/>
    <property type="molecule type" value="Genomic_DNA"/>
</dbReference>